<evidence type="ECO:0000259" key="4">
    <source>
        <dbReference type="PROSITE" id="PS51898"/>
    </source>
</evidence>
<dbReference type="Gene3D" id="1.10.443.10">
    <property type="entry name" value="Intergrase catalytic core"/>
    <property type="match status" value="1"/>
</dbReference>
<dbReference type="GO" id="GO:0015074">
    <property type="term" value="P:DNA integration"/>
    <property type="evidence" value="ECO:0007669"/>
    <property type="project" value="InterPro"/>
</dbReference>
<gene>
    <name evidence="5" type="ORF">AZI85_15220</name>
</gene>
<dbReference type="Pfam" id="PF00589">
    <property type="entry name" value="Phage_integrase"/>
    <property type="match status" value="1"/>
</dbReference>
<evidence type="ECO:0000256" key="2">
    <source>
        <dbReference type="ARBA" id="ARBA00023125"/>
    </source>
</evidence>
<evidence type="ECO:0000256" key="1">
    <source>
        <dbReference type="ARBA" id="ARBA00008857"/>
    </source>
</evidence>
<dbReference type="GO" id="GO:0003677">
    <property type="term" value="F:DNA binding"/>
    <property type="evidence" value="ECO:0007669"/>
    <property type="project" value="UniProtKB-KW"/>
</dbReference>
<reference evidence="5 6" key="1">
    <citation type="submission" date="2016-03" db="EMBL/GenBank/DDBJ databases">
        <authorList>
            <person name="Ploux O."/>
        </authorList>
    </citation>
    <scope>NUCLEOTIDE SEQUENCE [LARGE SCALE GENOMIC DNA]</scope>
    <source>
        <strain evidence="5 6">BER2</strain>
    </source>
</reference>
<sequence>MVVETEKTPRKQKPWAITKEKFLSASEYGKLRAHVRRRKSRYAILLKLFMFTAARANEGLAVRLKDLDADHKTVLIYGLKGSNDREIPLPPWYFFELYSYAKKACKSPEDRIFPFCYTILNRIWRLYRPVKKRFHALRHTLAIRVFESTRDIKLVQILLGHRSIKNTMVYLDYVYSRKEMRRILKVKY</sequence>
<dbReference type="PANTHER" id="PTHR30349">
    <property type="entry name" value="PHAGE INTEGRASE-RELATED"/>
    <property type="match status" value="1"/>
</dbReference>
<name>A0A150WUD6_BDEBC</name>
<dbReference type="InterPro" id="IPR002104">
    <property type="entry name" value="Integrase_catalytic"/>
</dbReference>
<dbReference type="GO" id="GO:0006310">
    <property type="term" value="P:DNA recombination"/>
    <property type="evidence" value="ECO:0007669"/>
    <property type="project" value="UniProtKB-KW"/>
</dbReference>
<accession>A0A150WUD6</accession>
<protein>
    <recommendedName>
        <fullName evidence="4">Tyr recombinase domain-containing protein</fullName>
    </recommendedName>
</protein>
<feature type="domain" description="Tyr recombinase" evidence="4">
    <location>
        <begin position="18"/>
        <end position="185"/>
    </location>
</feature>
<keyword evidence="3" id="KW-0233">DNA recombination</keyword>
<evidence type="ECO:0000313" key="5">
    <source>
        <dbReference type="EMBL" id="KYG70041.1"/>
    </source>
</evidence>
<dbReference type="InterPro" id="IPR011010">
    <property type="entry name" value="DNA_brk_join_enz"/>
</dbReference>
<dbReference type="InterPro" id="IPR050090">
    <property type="entry name" value="Tyrosine_recombinase_XerCD"/>
</dbReference>
<keyword evidence="2" id="KW-0238">DNA-binding</keyword>
<dbReference type="RefSeq" id="WP_063242958.1">
    <property type="nucleotide sequence ID" value="NZ_LUKF01000003.1"/>
</dbReference>
<comment type="similarity">
    <text evidence="1">Belongs to the 'phage' integrase family.</text>
</comment>
<evidence type="ECO:0000313" key="6">
    <source>
        <dbReference type="Proteomes" id="UP000075391"/>
    </source>
</evidence>
<dbReference type="PANTHER" id="PTHR30349:SF41">
    <property type="entry name" value="INTEGRASE_RECOMBINASE PROTEIN MJ0367-RELATED"/>
    <property type="match status" value="1"/>
</dbReference>
<dbReference type="SUPFAM" id="SSF56349">
    <property type="entry name" value="DNA breaking-rejoining enzymes"/>
    <property type="match status" value="1"/>
</dbReference>
<organism evidence="5 6">
    <name type="scientific">Bdellovibrio bacteriovorus</name>
    <dbReference type="NCBI Taxonomy" id="959"/>
    <lineage>
        <taxon>Bacteria</taxon>
        <taxon>Pseudomonadati</taxon>
        <taxon>Bdellovibrionota</taxon>
        <taxon>Bdellovibrionia</taxon>
        <taxon>Bdellovibrionales</taxon>
        <taxon>Pseudobdellovibrionaceae</taxon>
        <taxon>Bdellovibrio</taxon>
    </lineage>
</organism>
<dbReference type="Proteomes" id="UP000075391">
    <property type="component" value="Unassembled WGS sequence"/>
</dbReference>
<comment type="caution">
    <text evidence="5">The sequence shown here is derived from an EMBL/GenBank/DDBJ whole genome shotgun (WGS) entry which is preliminary data.</text>
</comment>
<dbReference type="InterPro" id="IPR013762">
    <property type="entry name" value="Integrase-like_cat_sf"/>
</dbReference>
<proteinExistence type="inferred from homology"/>
<dbReference type="AlphaFoldDB" id="A0A150WUD6"/>
<dbReference type="PROSITE" id="PS51898">
    <property type="entry name" value="TYR_RECOMBINASE"/>
    <property type="match status" value="1"/>
</dbReference>
<evidence type="ECO:0000256" key="3">
    <source>
        <dbReference type="ARBA" id="ARBA00023172"/>
    </source>
</evidence>
<dbReference type="EMBL" id="LUKF01000003">
    <property type="protein sequence ID" value="KYG70041.1"/>
    <property type="molecule type" value="Genomic_DNA"/>
</dbReference>